<evidence type="ECO:0000256" key="4">
    <source>
        <dbReference type="ARBA" id="ARBA00050226"/>
    </source>
</evidence>
<dbReference type="RefSeq" id="WP_023662731.1">
    <property type="nucleotide sequence ID" value="NZ_CP010359.1"/>
</dbReference>
<dbReference type="InterPro" id="IPR036291">
    <property type="entry name" value="NAD(P)-bd_dom_sf"/>
</dbReference>
<feature type="domain" description="Ketoreductase" evidence="8">
    <location>
        <begin position="4"/>
        <end position="184"/>
    </location>
</feature>
<dbReference type="FunFam" id="3.40.50.720:FF:000173">
    <property type="entry name" value="3-oxoacyl-[acyl-carrier protein] reductase"/>
    <property type="match status" value="1"/>
</dbReference>
<dbReference type="InterPro" id="IPR002347">
    <property type="entry name" value="SDR_fam"/>
</dbReference>
<dbReference type="AlphaFoldDB" id="A0A0B5K5V2"/>
<dbReference type="InterPro" id="IPR057326">
    <property type="entry name" value="KR_dom"/>
</dbReference>
<gene>
    <name evidence="9" type="ORF">CMV24_13200</name>
</gene>
<reference evidence="9 10" key="1">
    <citation type="submission" date="2017-09" db="EMBL/GenBank/DDBJ databases">
        <authorList>
            <person name="Ehlers B."/>
            <person name="Leendertz F.H."/>
        </authorList>
    </citation>
    <scope>NUCLEOTIDE SEQUENCE [LARGE SCALE GENOMIC DNA]</scope>
    <source>
        <strain evidence="9 10">DJ-1</strain>
    </source>
</reference>
<evidence type="ECO:0000256" key="2">
    <source>
        <dbReference type="ARBA" id="ARBA00023002"/>
    </source>
</evidence>
<proteinExistence type="inferred from homology"/>
<comment type="similarity">
    <text evidence="1">Belongs to the short-chain dehydrogenases/reductases (SDR) family.</text>
</comment>
<dbReference type="SMART" id="SM00822">
    <property type="entry name" value="PKS_KR"/>
    <property type="match status" value="1"/>
</dbReference>
<dbReference type="PRINTS" id="PR00081">
    <property type="entry name" value="GDHRDH"/>
</dbReference>
<evidence type="ECO:0000256" key="3">
    <source>
        <dbReference type="ARBA" id="ARBA00042907"/>
    </source>
</evidence>
<evidence type="ECO:0000256" key="7">
    <source>
        <dbReference type="ARBA" id="ARBA00073443"/>
    </source>
</evidence>
<dbReference type="GO" id="GO:0030497">
    <property type="term" value="P:fatty acid elongation"/>
    <property type="evidence" value="ECO:0007669"/>
    <property type="project" value="TreeGrafter"/>
</dbReference>
<evidence type="ECO:0000259" key="8">
    <source>
        <dbReference type="SMART" id="SM00822"/>
    </source>
</evidence>
<sequence>MTQKIAVVTGGSRGIGKSVVLALAGAGYQVAFSYVRDEASAAALQAQVEGLGRECLAVQCDVKDAQSIQAFFERVEQRFERIDLLINNAGITRDGLLAAQSLSDITEVIQTNLIGTLLCCQQVLPCMMRQRSGCIVNLSSVAAQKPGKGQSNYAAAKGGVEALTRALAVELAPRNIRVNAVAPGIVSTDMSEALVGAHEQEIQSRLLIKRFARPEEIADAVLYLAERGLYVTGEVLSVNGGLKML</sequence>
<comment type="caution">
    <text evidence="9">The sequence shown here is derived from an EMBL/GenBank/DDBJ whole genome shotgun (WGS) entry which is preliminary data.</text>
</comment>
<dbReference type="PROSITE" id="PS00061">
    <property type="entry name" value="ADH_SHORT"/>
    <property type="match status" value="1"/>
</dbReference>
<organism evidence="9 10">
    <name type="scientific">Pseudomonas plecoglossicida</name>
    <dbReference type="NCBI Taxonomy" id="70775"/>
    <lineage>
        <taxon>Bacteria</taxon>
        <taxon>Pseudomonadati</taxon>
        <taxon>Pseudomonadota</taxon>
        <taxon>Gammaproteobacteria</taxon>
        <taxon>Pseudomonadales</taxon>
        <taxon>Pseudomonadaceae</taxon>
        <taxon>Pseudomonas</taxon>
    </lineage>
</organism>
<comment type="pathway">
    <text evidence="5">Aromatic compound metabolism; p-cumate degradation; acetaldehyde and pyruvate from p-cumate: step 2/7.</text>
</comment>
<dbReference type="EMBL" id="NTME01000011">
    <property type="protein sequence ID" value="PBJ94908.1"/>
    <property type="molecule type" value="Genomic_DNA"/>
</dbReference>
<dbReference type="InterPro" id="IPR020904">
    <property type="entry name" value="Sc_DH/Rdtase_CS"/>
</dbReference>
<dbReference type="PANTHER" id="PTHR42760:SF40">
    <property type="entry name" value="3-OXOACYL-[ACYL-CARRIER-PROTEIN] REDUCTASE, CHLOROPLASTIC"/>
    <property type="match status" value="1"/>
</dbReference>
<dbReference type="Proteomes" id="UP000218102">
    <property type="component" value="Unassembled WGS sequence"/>
</dbReference>
<dbReference type="GO" id="GO:0018511">
    <property type="term" value="F:2,3-dihydroxy-2,3-dihydro-p-cumate dehydrogenase activity"/>
    <property type="evidence" value="ECO:0007669"/>
    <property type="project" value="UniProtKB-EC"/>
</dbReference>
<evidence type="ECO:0000313" key="9">
    <source>
        <dbReference type="EMBL" id="PBJ94908.1"/>
    </source>
</evidence>
<dbReference type="KEGG" id="ppj:RK21_02446"/>
<dbReference type="NCBIfam" id="NF009466">
    <property type="entry name" value="PRK12826.1-2"/>
    <property type="match status" value="1"/>
</dbReference>
<keyword evidence="2" id="KW-0560">Oxidoreductase</keyword>
<dbReference type="EC" id="1.3.1.58" evidence="6"/>
<comment type="catalytic activity">
    <reaction evidence="4">
        <text>(2R,3S)-2,3-dihydroxy-2,3-dihydro-p-cumate + NAD(+) = 2,3-dihydroxy-p-cumate + NADH + H(+)</text>
        <dbReference type="Rhea" id="RHEA:23772"/>
        <dbReference type="ChEBI" id="CHEBI:15378"/>
        <dbReference type="ChEBI" id="CHEBI:36647"/>
        <dbReference type="ChEBI" id="CHEBI:57540"/>
        <dbReference type="ChEBI" id="CHEBI:57945"/>
        <dbReference type="ChEBI" id="CHEBI:58420"/>
        <dbReference type="EC" id="1.3.1.58"/>
    </reaction>
</comment>
<dbReference type="PRINTS" id="PR00080">
    <property type="entry name" value="SDRFAMILY"/>
</dbReference>
<dbReference type="GO" id="GO:0016616">
    <property type="term" value="F:oxidoreductase activity, acting on the CH-OH group of donors, NAD or NADP as acceptor"/>
    <property type="evidence" value="ECO:0007669"/>
    <property type="project" value="UniProtKB-ARBA"/>
</dbReference>
<dbReference type="Gene3D" id="3.40.50.720">
    <property type="entry name" value="NAD(P)-binding Rossmann-like Domain"/>
    <property type="match status" value="1"/>
</dbReference>
<dbReference type="PANTHER" id="PTHR42760">
    <property type="entry name" value="SHORT-CHAIN DEHYDROGENASES/REDUCTASES FAMILY MEMBER"/>
    <property type="match status" value="1"/>
</dbReference>
<dbReference type="Pfam" id="PF13561">
    <property type="entry name" value="adh_short_C2"/>
    <property type="match status" value="1"/>
</dbReference>
<dbReference type="SUPFAM" id="SSF51735">
    <property type="entry name" value="NAD(P)-binding Rossmann-fold domains"/>
    <property type="match status" value="1"/>
</dbReference>
<name>A0A0B5K5V2_PSEDL</name>
<evidence type="ECO:0000256" key="5">
    <source>
        <dbReference type="ARBA" id="ARBA00060518"/>
    </source>
</evidence>
<protein>
    <recommendedName>
        <fullName evidence="7">2,3-dihydroxy-2,3-dihydro-p-cumate dehydrogenase</fullName>
        <ecNumber evidence="6">1.3.1.58</ecNumber>
    </recommendedName>
    <alternativeName>
        <fullName evidence="3">Biphenyl-2,3-dihydro-2,3-diol dehydrogenase</fullName>
    </alternativeName>
</protein>
<accession>A0A0B5K5V2</accession>
<evidence type="ECO:0000256" key="1">
    <source>
        <dbReference type="ARBA" id="ARBA00006484"/>
    </source>
</evidence>
<evidence type="ECO:0000256" key="6">
    <source>
        <dbReference type="ARBA" id="ARBA00066455"/>
    </source>
</evidence>
<evidence type="ECO:0000313" key="10">
    <source>
        <dbReference type="Proteomes" id="UP000218102"/>
    </source>
</evidence>